<protein>
    <recommendedName>
        <fullName evidence="6">Signal transduction histidine kinase subgroup 3 dimerisation and phosphoacceptor domain-containing protein</fullName>
    </recommendedName>
</protein>
<gene>
    <name evidence="7" type="ORF">GCM10009720_29690</name>
</gene>
<evidence type="ECO:0000256" key="1">
    <source>
        <dbReference type="ARBA" id="ARBA00022679"/>
    </source>
</evidence>
<dbReference type="Gene3D" id="3.30.565.10">
    <property type="entry name" value="Histidine kinase-like ATPase, C-terminal domain"/>
    <property type="match status" value="1"/>
</dbReference>
<feature type="transmembrane region" description="Helical" evidence="5">
    <location>
        <begin position="122"/>
        <end position="144"/>
    </location>
</feature>
<evidence type="ECO:0000256" key="2">
    <source>
        <dbReference type="ARBA" id="ARBA00022777"/>
    </source>
</evidence>
<keyword evidence="5" id="KW-1133">Transmembrane helix</keyword>
<keyword evidence="5" id="KW-0472">Membrane</keyword>
<keyword evidence="8" id="KW-1185">Reference proteome</keyword>
<proteinExistence type="predicted"/>
<organism evidence="7 8">
    <name type="scientific">Yaniella flava</name>
    <dbReference type="NCBI Taxonomy" id="287930"/>
    <lineage>
        <taxon>Bacteria</taxon>
        <taxon>Bacillati</taxon>
        <taxon>Actinomycetota</taxon>
        <taxon>Actinomycetes</taxon>
        <taxon>Micrococcales</taxon>
        <taxon>Micrococcaceae</taxon>
        <taxon>Yaniella</taxon>
    </lineage>
</organism>
<evidence type="ECO:0000256" key="5">
    <source>
        <dbReference type="SAM" id="Phobius"/>
    </source>
</evidence>
<accession>A0ABP5GJY4</accession>
<keyword evidence="2" id="KW-0418">Kinase</keyword>
<dbReference type="InterPro" id="IPR036890">
    <property type="entry name" value="HATPase_C_sf"/>
</dbReference>
<dbReference type="Gene3D" id="1.20.5.1930">
    <property type="match status" value="1"/>
</dbReference>
<comment type="caution">
    <text evidence="7">The sequence shown here is derived from an EMBL/GenBank/DDBJ whole genome shotgun (WGS) entry which is preliminary data.</text>
</comment>
<feature type="transmembrane region" description="Helical" evidence="5">
    <location>
        <begin position="45"/>
        <end position="63"/>
    </location>
</feature>
<sequence>MALISSLDGPTWQSVVVLGLYISSAVPCVYASWLLRDHYGFGWPAFRVTAALLAVPALCRVVTVFIPGATLYGAIPLWMMLSIMLALLRSRQRLLVLAIGVLLLILHGVLNPGTAAFFNAQFLISLVFYVVLTPSTFVFSAWFWRLIVRLDEARTVSGQLAVARERLRFASDVHDIQGHHLQVIALKAELADRFLASDTAQHQQAAQDAIREVRSVAEQAQLETRQLVRDLRVVSLSDELENAKDVLEAAGVTTTVHADEPAVDSRIKESNRLLGFMVREATTNILRHAQAHHVTIELTTDDALHLKIRNDGAARPSEPTEHTQGTGLDGLRTRFEQAGGALHTDQEQNMFTLQAILPHVVEDAT</sequence>
<dbReference type="CDD" id="cd16917">
    <property type="entry name" value="HATPase_UhpB-NarQ-NarX-like"/>
    <property type="match status" value="1"/>
</dbReference>
<feature type="region of interest" description="Disordered" evidence="4">
    <location>
        <begin position="311"/>
        <end position="330"/>
    </location>
</feature>
<dbReference type="SUPFAM" id="SSF55874">
    <property type="entry name" value="ATPase domain of HSP90 chaperone/DNA topoisomerase II/histidine kinase"/>
    <property type="match status" value="1"/>
</dbReference>
<dbReference type="InterPro" id="IPR011712">
    <property type="entry name" value="Sig_transdc_His_kin_sub3_dim/P"/>
</dbReference>
<evidence type="ECO:0000256" key="3">
    <source>
        <dbReference type="ARBA" id="ARBA00023012"/>
    </source>
</evidence>
<dbReference type="EMBL" id="BAAAMN010000072">
    <property type="protein sequence ID" value="GAA2046770.1"/>
    <property type="molecule type" value="Genomic_DNA"/>
</dbReference>
<feature type="transmembrane region" description="Helical" evidence="5">
    <location>
        <begin position="94"/>
        <end position="110"/>
    </location>
</feature>
<feature type="transmembrane region" description="Helical" evidence="5">
    <location>
        <begin position="69"/>
        <end position="87"/>
    </location>
</feature>
<dbReference type="InterPro" id="IPR050482">
    <property type="entry name" value="Sensor_HK_TwoCompSys"/>
</dbReference>
<evidence type="ECO:0000313" key="8">
    <source>
        <dbReference type="Proteomes" id="UP001501461"/>
    </source>
</evidence>
<dbReference type="PANTHER" id="PTHR24421">
    <property type="entry name" value="NITRATE/NITRITE SENSOR PROTEIN NARX-RELATED"/>
    <property type="match status" value="1"/>
</dbReference>
<feature type="domain" description="Signal transduction histidine kinase subgroup 3 dimerisation and phosphoacceptor" evidence="6">
    <location>
        <begin position="165"/>
        <end position="233"/>
    </location>
</feature>
<dbReference type="Proteomes" id="UP001501461">
    <property type="component" value="Unassembled WGS sequence"/>
</dbReference>
<dbReference type="Pfam" id="PF07730">
    <property type="entry name" value="HisKA_3"/>
    <property type="match status" value="1"/>
</dbReference>
<reference evidence="8" key="1">
    <citation type="journal article" date="2019" name="Int. J. Syst. Evol. Microbiol.">
        <title>The Global Catalogue of Microorganisms (GCM) 10K type strain sequencing project: providing services to taxonomists for standard genome sequencing and annotation.</title>
        <authorList>
            <consortium name="The Broad Institute Genomics Platform"/>
            <consortium name="The Broad Institute Genome Sequencing Center for Infectious Disease"/>
            <person name="Wu L."/>
            <person name="Ma J."/>
        </authorList>
    </citation>
    <scope>NUCLEOTIDE SEQUENCE [LARGE SCALE GENOMIC DNA]</scope>
    <source>
        <strain evidence="8">JCM 13595</strain>
    </source>
</reference>
<dbReference type="PANTHER" id="PTHR24421:SF63">
    <property type="entry name" value="SENSOR HISTIDINE KINASE DESK"/>
    <property type="match status" value="1"/>
</dbReference>
<evidence type="ECO:0000313" key="7">
    <source>
        <dbReference type="EMBL" id="GAA2046770.1"/>
    </source>
</evidence>
<keyword evidence="1" id="KW-0808">Transferase</keyword>
<keyword evidence="5" id="KW-0812">Transmembrane</keyword>
<evidence type="ECO:0000256" key="4">
    <source>
        <dbReference type="SAM" id="MobiDB-lite"/>
    </source>
</evidence>
<dbReference type="RefSeq" id="WP_343960207.1">
    <property type="nucleotide sequence ID" value="NZ_BAAAMN010000072.1"/>
</dbReference>
<feature type="transmembrane region" description="Helical" evidence="5">
    <location>
        <begin position="12"/>
        <end position="33"/>
    </location>
</feature>
<evidence type="ECO:0000259" key="6">
    <source>
        <dbReference type="Pfam" id="PF07730"/>
    </source>
</evidence>
<keyword evidence="3" id="KW-0902">Two-component regulatory system</keyword>
<name>A0ABP5GJY4_9MICC</name>